<dbReference type="Proteomes" id="UP001140234">
    <property type="component" value="Unassembled WGS sequence"/>
</dbReference>
<evidence type="ECO:0000313" key="1">
    <source>
        <dbReference type="EMBL" id="KAJ2771762.1"/>
    </source>
</evidence>
<protein>
    <submittedName>
        <fullName evidence="1">Transcription factor TFIIIC subunit tfc4</fullName>
    </submittedName>
</protein>
<organism evidence="1 2">
    <name type="scientific">Coemansia nantahalensis</name>
    <dbReference type="NCBI Taxonomy" id="2789366"/>
    <lineage>
        <taxon>Eukaryota</taxon>
        <taxon>Fungi</taxon>
        <taxon>Fungi incertae sedis</taxon>
        <taxon>Zoopagomycota</taxon>
        <taxon>Kickxellomycotina</taxon>
        <taxon>Kickxellomycetes</taxon>
        <taxon>Kickxellales</taxon>
        <taxon>Kickxellaceae</taxon>
        <taxon>Coemansia</taxon>
    </lineage>
</organism>
<proteinExistence type="predicted"/>
<accession>A0ACC1K2F3</accession>
<name>A0ACC1K2F3_9FUNG</name>
<keyword evidence="2" id="KW-1185">Reference proteome</keyword>
<reference evidence="1" key="1">
    <citation type="submission" date="2022-07" db="EMBL/GenBank/DDBJ databases">
        <title>Phylogenomic reconstructions and comparative analyses of Kickxellomycotina fungi.</title>
        <authorList>
            <person name="Reynolds N.K."/>
            <person name="Stajich J.E."/>
            <person name="Barry K."/>
            <person name="Grigoriev I.V."/>
            <person name="Crous P."/>
            <person name="Smith M.E."/>
        </authorList>
    </citation>
    <scope>NUCLEOTIDE SEQUENCE</scope>
    <source>
        <strain evidence="1">CBS 109366</strain>
    </source>
</reference>
<evidence type="ECO:0000313" key="2">
    <source>
        <dbReference type="Proteomes" id="UP001140234"/>
    </source>
</evidence>
<gene>
    <name evidence="1" type="primary">TFC4</name>
    <name evidence="1" type="ORF">IWQ57_002066</name>
</gene>
<comment type="caution">
    <text evidence="1">The sequence shown here is derived from an EMBL/GenBank/DDBJ whole genome shotgun (WGS) entry which is preliminary data.</text>
</comment>
<sequence>MDAHSNGHEQAYDDDLFSDDFEGFDAGDADDNAALMAAVRSATEMLAAEGLSDMVDFQSIERQRGLAESAGHAVSWANEVGGLAGDDWAMAALPEAPISGRRGRHGSAAQGTMFEGEDEEDDDDDDLDLGLMPEGLMSDEDSDYEDSDGQLTSEDGRDMTEFQDTLRAAAGFRRKPGAKKRAAKRAAPVYSTEVQHLLGEANRWYVGQELERAFGTFCDVIRADASCAPAWTTMALIREEQGRTSDAVHLYTVAAHLANDTALWERLYTMHMGVADAHAEQAAAGDAAARAAHDEATKQALYCLRFVLHKSPLDRDAWRRRLELMERRGDHHGLARSYRTMLRVDPHRMETIRAASVLFAKQRGDVDTPLRWFTDAFEFYNQQALELAAQAERQVSRDAGREGTGTGMGRVRDSSSSSSSASSASDSDGGGGSEDGDADDIDAEWAEYLAHNPTRTVPMEDLDGYGYSDLNMVAELRLLRHEHAQAIVDIKRGARFVQGRGREQQWEGGEVEDESDAEYAGNALPIELRVKLGQCRLMLGQQELAQQHIAPLFELDVAAYEDLFMDVAETYADAGWATRARDIYQMLAACAQTNQPPVWERLAKCHRDLGDLPSARRLAEAVVAADPEDADMRLWLGEVYEEMGDTDLAYQMVTAVEDLQAADQGAEAAEQLAQQLGRSGISGEAATDGSLVQLAERKQSEHTRRRRRNAEDERQRCLAAMRAAEVAFKKLDLLRAQIDHSRRAVREYCAVGKRLLADWRRIRAFYLAERARPFQTYRNIVLTNLERDAQSGELGPLAEASGQAAMRRQLDRMKRRLARQQRPQDDEDAGARPTTFRGHSFNRWFDMFLEYAKCLALDRRPAEALDVLDVISQSSVFFHDARQSRTLHLMMLAVALNAGAVDRLYELMRWWCGSRPTTAARYRLLAFAMATSASAAAVLTSGNVYKYVRRLLAQLDALYYREHGPREPLARDRPALQTADHEDADADQRPVTAGGLTRADVAALHSVAAHIMLVSRVGSTHLAQYTMALALVPQDASAALHLGVAYLVHATKRDVASPQAMALRGLTYVQRYAELRCIQERRAAARPLPPAQPDYVVTQEIAYNLARAFHLVGLLDLAAAYYARVFGLPVTLAAGDDPADRAFSHLRSDAAYNLASIYVVSGSPLRARALLAEHCTI</sequence>
<dbReference type="EMBL" id="JANBUJ010000482">
    <property type="protein sequence ID" value="KAJ2771762.1"/>
    <property type="molecule type" value="Genomic_DNA"/>
</dbReference>